<sequence>MSAPQSDCVETSDVLQSFISMYEELPVLWNPSDSNYKNKNKRNAALVKLLSVYEKCKPGTTISDVRRKINTIRCNYRKELKKIEDSKKSGAGTDDVYSPSSWVFHALQFINNFEQPVDLGNSQAQLDEEKEDVENENPSQIQATTSRSSIVPPLEPMPKKARSIGPIARQNELLQKACAYLDFSSKNNETEIPTIAKAWGEKLLQLHPLQRALAERAINDVLFEASQGTLHRHSVKINEGFSYESSTVASPVDSVPQIPSPQQQGFRSTQNDRLVNFFSGYE</sequence>
<dbReference type="Pfam" id="PF10545">
    <property type="entry name" value="MADF_DNA_bdg"/>
    <property type="match status" value="1"/>
</dbReference>
<accession>A0AAW1V2R8</accession>
<protein>
    <recommendedName>
        <fullName evidence="2">MADF domain-containing protein</fullName>
    </recommendedName>
</protein>
<proteinExistence type="predicted"/>
<feature type="domain" description="MADF" evidence="2">
    <location>
        <begin position="17"/>
        <end position="115"/>
    </location>
</feature>
<feature type="compositionally biased region" description="Polar residues" evidence="1">
    <location>
        <begin position="136"/>
        <end position="149"/>
    </location>
</feature>
<keyword evidence="4" id="KW-1185">Reference proteome</keyword>
<evidence type="ECO:0000259" key="2">
    <source>
        <dbReference type="PROSITE" id="PS51029"/>
    </source>
</evidence>
<dbReference type="PANTHER" id="PTHR21505">
    <property type="entry name" value="MADF DOMAIN-CONTAINING PROTEIN-RELATED"/>
    <property type="match status" value="1"/>
</dbReference>
<comment type="caution">
    <text evidence="3">The sequence shown here is derived from an EMBL/GenBank/DDBJ whole genome shotgun (WGS) entry which is preliminary data.</text>
</comment>
<feature type="region of interest" description="Disordered" evidence="1">
    <location>
        <begin position="127"/>
        <end position="156"/>
    </location>
</feature>
<evidence type="ECO:0000313" key="3">
    <source>
        <dbReference type="EMBL" id="KAK9887409.1"/>
    </source>
</evidence>
<dbReference type="InterPro" id="IPR006578">
    <property type="entry name" value="MADF-dom"/>
</dbReference>
<evidence type="ECO:0000256" key="1">
    <source>
        <dbReference type="SAM" id="MobiDB-lite"/>
    </source>
</evidence>
<dbReference type="SMART" id="SM00595">
    <property type="entry name" value="MADF"/>
    <property type="match status" value="1"/>
</dbReference>
<dbReference type="PANTHER" id="PTHR21505:SF8">
    <property type="entry name" value="DPT-YFP REPRESSOR BY OVEREXPRESSION, ISOFORM D-RELATED"/>
    <property type="match status" value="1"/>
</dbReference>
<dbReference type="AlphaFoldDB" id="A0AAW1V2R8"/>
<gene>
    <name evidence="3" type="ORF">WA026_022345</name>
</gene>
<evidence type="ECO:0000313" key="4">
    <source>
        <dbReference type="Proteomes" id="UP001431783"/>
    </source>
</evidence>
<dbReference type="PROSITE" id="PS51029">
    <property type="entry name" value="MADF"/>
    <property type="match status" value="1"/>
</dbReference>
<name>A0AAW1V2R8_9CUCU</name>
<dbReference type="EMBL" id="JARQZJ010000109">
    <property type="protein sequence ID" value="KAK9887409.1"/>
    <property type="molecule type" value="Genomic_DNA"/>
</dbReference>
<reference evidence="3 4" key="1">
    <citation type="submission" date="2023-03" db="EMBL/GenBank/DDBJ databases">
        <title>Genome insight into feeding habits of ladybird beetles.</title>
        <authorList>
            <person name="Li H.-S."/>
            <person name="Huang Y.-H."/>
            <person name="Pang H."/>
        </authorList>
    </citation>
    <scope>NUCLEOTIDE SEQUENCE [LARGE SCALE GENOMIC DNA]</scope>
    <source>
        <strain evidence="3">SYSU_2023b</strain>
        <tissue evidence="3">Whole body</tissue>
    </source>
</reference>
<dbReference type="Proteomes" id="UP001431783">
    <property type="component" value="Unassembled WGS sequence"/>
</dbReference>
<organism evidence="3 4">
    <name type="scientific">Henosepilachna vigintioctopunctata</name>
    <dbReference type="NCBI Taxonomy" id="420089"/>
    <lineage>
        <taxon>Eukaryota</taxon>
        <taxon>Metazoa</taxon>
        <taxon>Ecdysozoa</taxon>
        <taxon>Arthropoda</taxon>
        <taxon>Hexapoda</taxon>
        <taxon>Insecta</taxon>
        <taxon>Pterygota</taxon>
        <taxon>Neoptera</taxon>
        <taxon>Endopterygota</taxon>
        <taxon>Coleoptera</taxon>
        <taxon>Polyphaga</taxon>
        <taxon>Cucujiformia</taxon>
        <taxon>Coccinelloidea</taxon>
        <taxon>Coccinellidae</taxon>
        <taxon>Epilachninae</taxon>
        <taxon>Epilachnini</taxon>
        <taxon>Henosepilachna</taxon>
    </lineage>
</organism>